<dbReference type="Proteomes" id="UP000199095">
    <property type="component" value="Unassembled WGS sequence"/>
</dbReference>
<sequence length="58" mass="6554">MSVKEKDSNQNQPNISVLTLPEDTKVRPAKYESGFKKADSKTCQDYPAKARSILRKLV</sequence>
<reference evidence="3" key="1">
    <citation type="submission" date="2016-10" db="EMBL/GenBank/DDBJ databases">
        <authorList>
            <person name="Varghese N."/>
            <person name="Submissions S."/>
        </authorList>
    </citation>
    <scope>NUCLEOTIDE SEQUENCE [LARGE SCALE GENOMIC DNA]</scope>
    <source>
        <strain evidence="3">CGMCC 1.3566</strain>
    </source>
</reference>
<dbReference type="STRING" id="237682.SAMN05421676_107131"/>
<dbReference type="AlphaFoldDB" id="A0A1I0GTD9"/>
<evidence type="ECO:0000313" key="2">
    <source>
        <dbReference type="EMBL" id="SET73730.1"/>
    </source>
</evidence>
<name>A0A1I0GTD9_9BACI</name>
<keyword evidence="3" id="KW-1185">Reference proteome</keyword>
<evidence type="ECO:0000313" key="3">
    <source>
        <dbReference type="Proteomes" id="UP000199095"/>
    </source>
</evidence>
<evidence type="ECO:0000256" key="1">
    <source>
        <dbReference type="SAM" id="MobiDB-lite"/>
    </source>
</evidence>
<feature type="region of interest" description="Disordered" evidence="1">
    <location>
        <begin position="1"/>
        <end position="23"/>
    </location>
</feature>
<dbReference type="EMBL" id="FOHJ01000007">
    <property type="protein sequence ID" value="SET73730.1"/>
    <property type="molecule type" value="Genomic_DNA"/>
</dbReference>
<gene>
    <name evidence="2" type="ORF">SAMN05421676_107131</name>
</gene>
<organism evidence="2 3">
    <name type="scientific">Salinibacillus kushneri</name>
    <dbReference type="NCBI Taxonomy" id="237682"/>
    <lineage>
        <taxon>Bacteria</taxon>
        <taxon>Bacillati</taxon>
        <taxon>Bacillota</taxon>
        <taxon>Bacilli</taxon>
        <taxon>Bacillales</taxon>
        <taxon>Bacillaceae</taxon>
        <taxon>Salinibacillus</taxon>
    </lineage>
</organism>
<dbReference type="RefSeq" id="WP_177167280.1">
    <property type="nucleotide sequence ID" value="NZ_FOHJ01000007.1"/>
</dbReference>
<accession>A0A1I0GTD9</accession>
<protein>
    <submittedName>
        <fullName evidence="2">Uncharacterized protein</fullName>
    </submittedName>
</protein>
<proteinExistence type="predicted"/>